<keyword evidence="1" id="KW-1133">Transmembrane helix</keyword>
<comment type="caution">
    <text evidence="2">The sequence shown here is derived from an EMBL/GenBank/DDBJ whole genome shotgun (WGS) entry which is preliminary data.</text>
</comment>
<evidence type="ECO:0000313" key="3">
    <source>
        <dbReference type="Proteomes" id="UP001501358"/>
    </source>
</evidence>
<dbReference type="Proteomes" id="UP001501358">
    <property type="component" value="Unassembled WGS sequence"/>
</dbReference>
<keyword evidence="1" id="KW-0812">Transmembrane</keyword>
<protein>
    <submittedName>
        <fullName evidence="2">Uncharacterized protein</fullName>
    </submittedName>
</protein>
<dbReference type="EMBL" id="BAAATA010000009">
    <property type="protein sequence ID" value="GAA2484846.1"/>
    <property type="molecule type" value="Genomic_DNA"/>
</dbReference>
<organism evidence="2 3">
    <name type="scientific">Streptomyces thermolineatus</name>
    <dbReference type="NCBI Taxonomy" id="44033"/>
    <lineage>
        <taxon>Bacteria</taxon>
        <taxon>Bacillati</taxon>
        <taxon>Actinomycetota</taxon>
        <taxon>Actinomycetes</taxon>
        <taxon>Kitasatosporales</taxon>
        <taxon>Streptomycetaceae</taxon>
        <taxon>Streptomyces</taxon>
    </lineage>
</organism>
<keyword evidence="3" id="KW-1185">Reference proteome</keyword>
<evidence type="ECO:0000313" key="2">
    <source>
        <dbReference type="EMBL" id="GAA2484846.1"/>
    </source>
</evidence>
<accession>A0ABP5YSB1</accession>
<feature type="transmembrane region" description="Helical" evidence="1">
    <location>
        <begin position="18"/>
        <end position="36"/>
    </location>
</feature>
<keyword evidence="1" id="KW-0472">Membrane</keyword>
<reference evidence="3" key="1">
    <citation type="journal article" date="2019" name="Int. J. Syst. Evol. Microbiol.">
        <title>The Global Catalogue of Microorganisms (GCM) 10K type strain sequencing project: providing services to taxonomists for standard genome sequencing and annotation.</title>
        <authorList>
            <consortium name="The Broad Institute Genomics Platform"/>
            <consortium name="The Broad Institute Genome Sequencing Center for Infectious Disease"/>
            <person name="Wu L."/>
            <person name="Ma J."/>
        </authorList>
    </citation>
    <scope>NUCLEOTIDE SEQUENCE [LARGE SCALE GENOMIC DNA]</scope>
    <source>
        <strain evidence="3">JCM 6307</strain>
    </source>
</reference>
<name>A0ABP5YSB1_9ACTN</name>
<dbReference type="RefSeq" id="WP_344382940.1">
    <property type="nucleotide sequence ID" value="NZ_BAAATA010000009.1"/>
</dbReference>
<proteinExistence type="predicted"/>
<gene>
    <name evidence="2" type="ORF">GCM10010406_21370</name>
</gene>
<feature type="transmembrane region" description="Helical" evidence="1">
    <location>
        <begin position="42"/>
        <end position="64"/>
    </location>
</feature>
<sequence>MPQHHAPPRPDADHGTGWARYSIAAAAVVLAVLTGYDLHQQYGVPATTAIPIVAGLYSGIYYALTHLAAALNRSTDLPE</sequence>
<evidence type="ECO:0000256" key="1">
    <source>
        <dbReference type="SAM" id="Phobius"/>
    </source>
</evidence>